<evidence type="ECO:0000313" key="2">
    <source>
        <dbReference type="EMBL" id="WMV30225.1"/>
    </source>
</evidence>
<dbReference type="Proteomes" id="UP001234989">
    <property type="component" value="Chromosome 5"/>
</dbReference>
<dbReference type="EMBL" id="CP133616">
    <property type="protein sequence ID" value="WMV30225.1"/>
    <property type="molecule type" value="Genomic_DNA"/>
</dbReference>
<dbReference type="SUPFAM" id="SSF56672">
    <property type="entry name" value="DNA/RNA polymerases"/>
    <property type="match status" value="1"/>
</dbReference>
<dbReference type="PANTHER" id="PTHR46148">
    <property type="entry name" value="CHROMO DOMAIN-CONTAINING PROTEIN"/>
    <property type="match status" value="1"/>
</dbReference>
<dbReference type="InterPro" id="IPR043502">
    <property type="entry name" value="DNA/RNA_pol_sf"/>
</dbReference>
<dbReference type="PANTHER" id="PTHR46148:SF56">
    <property type="entry name" value="RETROTRANSPOSON PROTEIN"/>
    <property type="match status" value="1"/>
</dbReference>
<dbReference type="AlphaFoldDB" id="A0AAF0R038"/>
<keyword evidence="3" id="KW-1185">Reference proteome</keyword>
<reference evidence="2" key="1">
    <citation type="submission" date="2023-08" db="EMBL/GenBank/DDBJ databases">
        <title>A de novo genome assembly of Solanum verrucosum Schlechtendal, a Mexican diploid species geographically isolated from the other diploid A-genome species in potato relatives.</title>
        <authorList>
            <person name="Hosaka K."/>
        </authorList>
    </citation>
    <scope>NUCLEOTIDE SEQUENCE</scope>
    <source>
        <tissue evidence="2">Young leaves</tissue>
    </source>
</reference>
<feature type="region of interest" description="Disordered" evidence="1">
    <location>
        <begin position="47"/>
        <end position="69"/>
    </location>
</feature>
<name>A0AAF0R038_SOLVR</name>
<organism evidence="2 3">
    <name type="scientific">Solanum verrucosum</name>
    <dbReference type="NCBI Taxonomy" id="315347"/>
    <lineage>
        <taxon>Eukaryota</taxon>
        <taxon>Viridiplantae</taxon>
        <taxon>Streptophyta</taxon>
        <taxon>Embryophyta</taxon>
        <taxon>Tracheophyta</taxon>
        <taxon>Spermatophyta</taxon>
        <taxon>Magnoliopsida</taxon>
        <taxon>eudicotyledons</taxon>
        <taxon>Gunneridae</taxon>
        <taxon>Pentapetalae</taxon>
        <taxon>asterids</taxon>
        <taxon>lamiids</taxon>
        <taxon>Solanales</taxon>
        <taxon>Solanaceae</taxon>
        <taxon>Solanoideae</taxon>
        <taxon>Solaneae</taxon>
        <taxon>Solanum</taxon>
    </lineage>
</organism>
<evidence type="ECO:0000313" key="3">
    <source>
        <dbReference type="Proteomes" id="UP001234989"/>
    </source>
</evidence>
<gene>
    <name evidence="2" type="ORF">MTR67_023610</name>
</gene>
<sequence>MINLYCGESKLGVNTRLRSGVDAFIAPIETVLETALVDERTREVDVGLSGSRSTAEGVPTTDKVAPDGIPIVDPAGSGPRLDGSSLHMRHRVDRTDLVHQAMEKVKVIQERLKTAQSRQKSYTDDVRKRVLEFEVDDWELAAVHPVFHISMLNKCIGDPSLILPTESIRIKDSLSYGEIPVQILYHQVRRLRTKEVASIKVLWRNKFVEEATWEAEEDMKKSSWNDLSNAANFARFRVCMSELCPMEVGLLASGSSIGIFKGHIVSDEGIRVHNQKIEAVKNWPRPTTPTKIRSFLGLAGDPSRITPTEDVQVMRDLTYEEVRIAILDRQVMKLRNKEVTSVKVLWRNKQVEEVTWEAEEAMKLKYLHLFQIDEMDEDA</sequence>
<accession>A0AAF0R038</accession>
<proteinExistence type="predicted"/>
<dbReference type="InterPro" id="IPR043128">
    <property type="entry name" value="Rev_trsase/Diguanyl_cyclase"/>
</dbReference>
<evidence type="ECO:0000256" key="1">
    <source>
        <dbReference type="SAM" id="MobiDB-lite"/>
    </source>
</evidence>
<dbReference type="Gene3D" id="3.30.70.270">
    <property type="match status" value="1"/>
</dbReference>
<protein>
    <submittedName>
        <fullName evidence="2">Uncharacterized protein</fullName>
    </submittedName>
</protein>